<dbReference type="EC" id="2.7.11.1" evidence="1"/>
<sequence length="604" mass="68202">MSNHMIGKVLQGRYQVVQTLSAGVFGETYVAVDIENPENPKCVVKQLKVISSQPSYLQTLRLRFLTETETLRQLGHHKQIPQLISCFEEHERFYLVQEFIEGHALTAELPIDRNLGYLWSESQVINFLQDVLLILDFVHSQGVIHCDIKPENLIRRACDNKLVLIDFGSIQSIDFEIIDEILPLDSIPVSSLGYIPPEQFIGLTQPNSDIYALGMIAIQAMTGVTPLQLKVDPQTNEILWRSPSTPVSDYLATIISQMIRYNYEDRFHSARVALRALQQMPLETQYSYIVDVDFTVSSEDSEKNQPQTKLNTNPKDSTSPNSSPLLKGMKVGLVANSLVMGFGTYFIIHNTPSYSEKEALYKATEEYQAGDLDRAIALAKSIPSNSNVYPDAQASIEEWQKQWHNAAEQYKAAEKAFQENRWSDVLRAASQVPDILHWQTKTNKLVQQAQVNIEAQTKDLLTKAYEKASLKDFSGALDYLSQIPEESSAGAIVQQKLTEYNHKKSVRAAYFLQKAYNKAAEGDFKSAVEFLQQVPKDTPVYATAQEKLVEYTQKQHVVQAKSQKIASSKAPAFTNMKKPLSNSNYAKNLESFDPSNQMEEVNIR</sequence>
<evidence type="ECO:0000256" key="9">
    <source>
        <dbReference type="SAM" id="MobiDB-lite"/>
    </source>
</evidence>
<evidence type="ECO:0000313" key="11">
    <source>
        <dbReference type="EMBL" id="NMG20030.1"/>
    </source>
</evidence>
<comment type="caution">
    <text evidence="11">The sequence shown here is derived from an EMBL/GenBank/DDBJ whole genome shotgun (WGS) entry which is preliminary data.</text>
</comment>
<evidence type="ECO:0000256" key="7">
    <source>
        <dbReference type="ARBA" id="ARBA00047899"/>
    </source>
</evidence>
<dbReference type="RefSeq" id="WP_169155293.1">
    <property type="nucleotide sequence ID" value="NZ_CAWPJE010000049.1"/>
</dbReference>
<keyword evidence="12" id="KW-1185">Reference proteome</keyword>
<accession>A0ABX1P8X7</accession>
<keyword evidence="6" id="KW-0067">ATP-binding</keyword>
<evidence type="ECO:0000256" key="2">
    <source>
        <dbReference type="ARBA" id="ARBA00022527"/>
    </source>
</evidence>
<dbReference type="PANTHER" id="PTHR24363:SF0">
    <property type="entry name" value="SERINE_THREONINE KINASE LIKE DOMAIN CONTAINING 1"/>
    <property type="match status" value="1"/>
</dbReference>
<protein>
    <recommendedName>
        <fullName evidence="1">non-specific serine/threonine protein kinase</fullName>
        <ecNumber evidence="1">2.7.11.1</ecNumber>
    </recommendedName>
</protein>
<dbReference type="EMBL" id="QMEB01000072">
    <property type="protein sequence ID" value="NMG20030.1"/>
    <property type="molecule type" value="Genomic_DNA"/>
</dbReference>
<dbReference type="PANTHER" id="PTHR24363">
    <property type="entry name" value="SERINE/THREONINE PROTEIN KINASE"/>
    <property type="match status" value="1"/>
</dbReference>
<comment type="catalytic activity">
    <reaction evidence="7">
        <text>L-threonyl-[protein] + ATP = O-phospho-L-threonyl-[protein] + ADP + H(+)</text>
        <dbReference type="Rhea" id="RHEA:46608"/>
        <dbReference type="Rhea" id="RHEA-COMP:11060"/>
        <dbReference type="Rhea" id="RHEA-COMP:11605"/>
        <dbReference type="ChEBI" id="CHEBI:15378"/>
        <dbReference type="ChEBI" id="CHEBI:30013"/>
        <dbReference type="ChEBI" id="CHEBI:30616"/>
        <dbReference type="ChEBI" id="CHEBI:61977"/>
        <dbReference type="ChEBI" id="CHEBI:456216"/>
        <dbReference type="EC" id="2.7.11.1"/>
    </reaction>
</comment>
<evidence type="ECO:0000259" key="10">
    <source>
        <dbReference type="PROSITE" id="PS50011"/>
    </source>
</evidence>
<dbReference type="InterPro" id="IPR000719">
    <property type="entry name" value="Prot_kinase_dom"/>
</dbReference>
<feature type="compositionally biased region" description="Polar residues" evidence="9">
    <location>
        <begin position="593"/>
        <end position="604"/>
    </location>
</feature>
<feature type="domain" description="Protein kinase" evidence="10">
    <location>
        <begin position="14"/>
        <end position="289"/>
    </location>
</feature>
<evidence type="ECO:0000256" key="6">
    <source>
        <dbReference type="ARBA" id="ARBA00022840"/>
    </source>
</evidence>
<keyword evidence="2 11" id="KW-0723">Serine/threonine-protein kinase</keyword>
<comment type="catalytic activity">
    <reaction evidence="8">
        <text>L-seryl-[protein] + ATP = O-phospho-L-seryl-[protein] + ADP + H(+)</text>
        <dbReference type="Rhea" id="RHEA:17989"/>
        <dbReference type="Rhea" id="RHEA-COMP:9863"/>
        <dbReference type="Rhea" id="RHEA-COMP:11604"/>
        <dbReference type="ChEBI" id="CHEBI:15378"/>
        <dbReference type="ChEBI" id="CHEBI:29999"/>
        <dbReference type="ChEBI" id="CHEBI:30616"/>
        <dbReference type="ChEBI" id="CHEBI:83421"/>
        <dbReference type="ChEBI" id="CHEBI:456216"/>
        <dbReference type="EC" id="2.7.11.1"/>
    </reaction>
</comment>
<reference evidence="11 12" key="1">
    <citation type="submission" date="2018-06" db="EMBL/GenBank/DDBJ databases">
        <title>Comparative genomics of Brasilonema spp. strains.</title>
        <authorList>
            <person name="Alvarenga D.O."/>
            <person name="Fiore M.F."/>
            <person name="Varani A.M."/>
        </authorList>
    </citation>
    <scope>NUCLEOTIDE SEQUENCE [LARGE SCALE GENOMIC DNA]</scope>
    <source>
        <strain evidence="11 12">SPC951</strain>
    </source>
</reference>
<dbReference type="Proteomes" id="UP000718564">
    <property type="component" value="Unassembled WGS sequence"/>
</dbReference>
<name>A0ABX1P8X7_9CYAN</name>
<evidence type="ECO:0000256" key="5">
    <source>
        <dbReference type="ARBA" id="ARBA00022777"/>
    </source>
</evidence>
<feature type="region of interest" description="Disordered" evidence="9">
    <location>
        <begin position="577"/>
        <end position="604"/>
    </location>
</feature>
<evidence type="ECO:0000256" key="4">
    <source>
        <dbReference type="ARBA" id="ARBA00022741"/>
    </source>
</evidence>
<organism evidence="11 12">
    <name type="scientific">Brasilonema bromeliae SPC951</name>
    <dbReference type="NCBI Taxonomy" id="385972"/>
    <lineage>
        <taxon>Bacteria</taxon>
        <taxon>Bacillati</taxon>
        <taxon>Cyanobacteriota</taxon>
        <taxon>Cyanophyceae</taxon>
        <taxon>Nostocales</taxon>
        <taxon>Scytonemataceae</taxon>
        <taxon>Brasilonema</taxon>
        <taxon>Bromeliae group (in: Brasilonema)</taxon>
    </lineage>
</organism>
<proteinExistence type="predicted"/>
<keyword evidence="3" id="KW-0808">Transferase</keyword>
<feature type="compositionally biased region" description="Polar residues" evidence="9">
    <location>
        <begin position="304"/>
        <end position="324"/>
    </location>
</feature>
<gene>
    <name evidence="11" type="ORF">DP116_11400</name>
</gene>
<dbReference type="SMART" id="SM00220">
    <property type="entry name" value="S_TKc"/>
    <property type="match status" value="1"/>
</dbReference>
<evidence type="ECO:0000256" key="8">
    <source>
        <dbReference type="ARBA" id="ARBA00048679"/>
    </source>
</evidence>
<dbReference type="InterPro" id="IPR011009">
    <property type="entry name" value="Kinase-like_dom_sf"/>
</dbReference>
<evidence type="ECO:0000256" key="1">
    <source>
        <dbReference type="ARBA" id="ARBA00012513"/>
    </source>
</evidence>
<dbReference type="GO" id="GO:0004674">
    <property type="term" value="F:protein serine/threonine kinase activity"/>
    <property type="evidence" value="ECO:0007669"/>
    <property type="project" value="UniProtKB-KW"/>
</dbReference>
<dbReference type="PROSITE" id="PS50011">
    <property type="entry name" value="PROTEIN_KINASE_DOM"/>
    <property type="match status" value="1"/>
</dbReference>
<keyword evidence="4" id="KW-0547">Nucleotide-binding</keyword>
<dbReference type="Gene3D" id="1.10.510.10">
    <property type="entry name" value="Transferase(Phosphotransferase) domain 1"/>
    <property type="match status" value="1"/>
</dbReference>
<evidence type="ECO:0000313" key="12">
    <source>
        <dbReference type="Proteomes" id="UP000718564"/>
    </source>
</evidence>
<feature type="region of interest" description="Disordered" evidence="9">
    <location>
        <begin position="299"/>
        <end position="324"/>
    </location>
</feature>
<dbReference type="CDD" id="cd14014">
    <property type="entry name" value="STKc_PknB_like"/>
    <property type="match status" value="1"/>
</dbReference>
<keyword evidence="5 11" id="KW-0418">Kinase</keyword>
<evidence type="ECO:0000256" key="3">
    <source>
        <dbReference type="ARBA" id="ARBA00022679"/>
    </source>
</evidence>
<dbReference type="SUPFAM" id="SSF56112">
    <property type="entry name" value="Protein kinase-like (PK-like)"/>
    <property type="match status" value="1"/>
</dbReference>
<dbReference type="Gene3D" id="3.30.200.20">
    <property type="entry name" value="Phosphorylase Kinase, domain 1"/>
    <property type="match status" value="1"/>
</dbReference>
<dbReference type="Pfam" id="PF00069">
    <property type="entry name" value="Pkinase"/>
    <property type="match status" value="1"/>
</dbReference>